<accession>A0A4R1F363</accession>
<dbReference type="CDD" id="cd07715">
    <property type="entry name" value="TaR3-like_MBL-fold"/>
    <property type="match status" value="1"/>
</dbReference>
<dbReference type="Proteomes" id="UP000294887">
    <property type="component" value="Unassembled WGS sequence"/>
</dbReference>
<feature type="domain" description="Metallo-beta-lactamase" evidence="1">
    <location>
        <begin position="62"/>
        <end position="239"/>
    </location>
</feature>
<gene>
    <name evidence="2" type="ORF">EV695_0053</name>
</gene>
<evidence type="ECO:0000313" key="3">
    <source>
        <dbReference type="Proteomes" id="UP000294887"/>
    </source>
</evidence>
<comment type="caution">
    <text evidence="2">The sequence shown here is derived from an EMBL/GenBank/DDBJ whole genome shotgun (WGS) entry which is preliminary data.</text>
</comment>
<dbReference type="PANTHER" id="PTHR42663">
    <property type="entry name" value="HYDROLASE C777.06C-RELATED-RELATED"/>
    <property type="match status" value="1"/>
</dbReference>
<dbReference type="PANTHER" id="PTHR42663:SF4">
    <property type="entry name" value="SLL1036 PROTEIN"/>
    <property type="match status" value="1"/>
</dbReference>
<dbReference type="Gene3D" id="3.60.15.10">
    <property type="entry name" value="Ribonuclease Z/Hydroxyacylglutathione hydrolase-like"/>
    <property type="match status" value="1"/>
</dbReference>
<dbReference type="EMBL" id="SMFQ01000002">
    <property type="protein sequence ID" value="TCJ88213.1"/>
    <property type="molecule type" value="Genomic_DNA"/>
</dbReference>
<protein>
    <submittedName>
        <fullName evidence="2">Phosphoribosyl 1,2-cyclic phosphodiesterase</fullName>
    </submittedName>
</protein>
<sequence>MKIKFYGVRGSIATPGPNTIRYGGNTACVSVKSDDGSHFVLDAGTGIKILGDELMEKSSKEDIHLFFSHYHWDHIQGFPFFLPAYQPDQTIHLLAAHMQDEQTHTVLTQMTDPHFPVPSDRLEAKVKVLSVINSMLLIGKTQVKTKSLNHPGGGSAYRLDMPEGSMAYATDNELFPPNEPDTNYQDWVDFFQGVDYLIHDAMYLDDELQKTHGWGHSLISQTLQLAVDANVSNLILFHHDPSRTDEQLDQILIDSKAWVKSQNSECQVYMAREGDEYAVMEGVNSAVACA</sequence>
<dbReference type="AlphaFoldDB" id="A0A4R1F363"/>
<dbReference type="OrthoDB" id="9803916at2"/>
<reference evidence="2 3" key="1">
    <citation type="submission" date="2019-03" db="EMBL/GenBank/DDBJ databases">
        <title>Genomic Encyclopedia of Type Strains, Phase IV (KMG-IV): sequencing the most valuable type-strain genomes for metagenomic binning, comparative biology and taxonomic classification.</title>
        <authorList>
            <person name="Goeker M."/>
        </authorList>
    </citation>
    <scope>NUCLEOTIDE SEQUENCE [LARGE SCALE GENOMIC DNA]</scope>
    <source>
        <strain evidence="2 3">DSM 24830</strain>
    </source>
</reference>
<dbReference type="InterPro" id="IPR001279">
    <property type="entry name" value="Metallo-B-lactamas"/>
</dbReference>
<name>A0A4R1F363_9GAMM</name>
<dbReference type="InterPro" id="IPR036866">
    <property type="entry name" value="RibonucZ/Hydroxyglut_hydro"/>
</dbReference>
<evidence type="ECO:0000259" key="1">
    <source>
        <dbReference type="Pfam" id="PF12706"/>
    </source>
</evidence>
<organism evidence="2 3">
    <name type="scientific">Cocleimonas flava</name>
    <dbReference type="NCBI Taxonomy" id="634765"/>
    <lineage>
        <taxon>Bacteria</taxon>
        <taxon>Pseudomonadati</taxon>
        <taxon>Pseudomonadota</taxon>
        <taxon>Gammaproteobacteria</taxon>
        <taxon>Thiotrichales</taxon>
        <taxon>Thiotrichaceae</taxon>
        <taxon>Cocleimonas</taxon>
    </lineage>
</organism>
<proteinExistence type="predicted"/>
<dbReference type="RefSeq" id="WP_131903909.1">
    <property type="nucleotide sequence ID" value="NZ_BAAAFU010000008.1"/>
</dbReference>
<evidence type="ECO:0000313" key="2">
    <source>
        <dbReference type="EMBL" id="TCJ88213.1"/>
    </source>
</evidence>
<keyword evidence="3" id="KW-1185">Reference proteome</keyword>
<dbReference type="Pfam" id="PF12706">
    <property type="entry name" value="Lactamase_B_2"/>
    <property type="match status" value="1"/>
</dbReference>
<dbReference type="SUPFAM" id="SSF56281">
    <property type="entry name" value="Metallo-hydrolase/oxidoreductase"/>
    <property type="match status" value="1"/>
</dbReference>